<protein>
    <recommendedName>
        <fullName evidence="5">RING-type domain-containing protein</fullName>
    </recommendedName>
</protein>
<dbReference type="PANTHER" id="PTHR15710">
    <property type="entry name" value="E3 UBIQUITIN-PROTEIN LIGASE PRAJA"/>
    <property type="match status" value="1"/>
</dbReference>
<feature type="domain" description="RING-type" evidence="5">
    <location>
        <begin position="104"/>
        <end position="149"/>
    </location>
</feature>
<proteinExistence type="predicted"/>
<dbReference type="Proteomes" id="UP001161017">
    <property type="component" value="Unassembled WGS sequence"/>
</dbReference>
<dbReference type="InterPro" id="IPR017907">
    <property type="entry name" value="Znf_RING_CS"/>
</dbReference>
<keyword evidence="7" id="KW-1185">Reference proteome</keyword>
<dbReference type="GO" id="GO:0008270">
    <property type="term" value="F:zinc ion binding"/>
    <property type="evidence" value="ECO:0007669"/>
    <property type="project" value="UniProtKB-KW"/>
</dbReference>
<evidence type="ECO:0000256" key="1">
    <source>
        <dbReference type="ARBA" id="ARBA00022723"/>
    </source>
</evidence>
<dbReference type="PROSITE" id="PS00518">
    <property type="entry name" value="ZF_RING_1"/>
    <property type="match status" value="1"/>
</dbReference>
<dbReference type="AlphaFoldDB" id="A0AA43QI80"/>
<evidence type="ECO:0000259" key="5">
    <source>
        <dbReference type="PROSITE" id="PS50089"/>
    </source>
</evidence>
<evidence type="ECO:0000256" key="3">
    <source>
        <dbReference type="ARBA" id="ARBA00022833"/>
    </source>
</evidence>
<keyword evidence="1" id="KW-0479">Metal-binding</keyword>
<comment type="caution">
    <text evidence="6">The sequence shown here is derived from an EMBL/GenBank/DDBJ whole genome shotgun (WGS) entry which is preliminary data.</text>
</comment>
<evidence type="ECO:0000313" key="7">
    <source>
        <dbReference type="Proteomes" id="UP001161017"/>
    </source>
</evidence>
<dbReference type="Pfam" id="PF13639">
    <property type="entry name" value="zf-RING_2"/>
    <property type="match status" value="1"/>
</dbReference>
<dbReference type="SMART" id="SM00184">
    <property type="entry name" value="RING"/>
    <property type="match status" value="1"/>
</dbReference>
<name>A0AA43QI80_9LECA</name>
<dbReference type="EMBL" id="JAPUFD010000004">
    <property type="protein sequence ID" value="MDI1487000.1"/>
    <property type="molecule type" value="Genomic_DNA"/>
</dbReference>
<dbReference type="Gene3D" id="3.30.40.10">
    <property type="entry name" value="Zinc/RING finger domain, C3HC4 (zinc finger)"/>
    <property type="match status" value="1"/>
</dbReference>
<dbReference type="InterPro" id="IPR001841">
    <property type="entry name" value="Znf_RING"/>
</dbReference>
<keyword evidence="3" id="KW-0862">Zinc</keyword>
<evidence type="ECO:0000313" key="6">
    <source>
        <dbReference type="EMBL" id="MDI1487000.1"/>
    </source>
</evidence>
<dbReference type="SUPFAM" id="SSF57850">
    <property type="entry name" value="RING/U-box"/>
    <property type="match status" value="1"/>
</dbReference>
<organism evidence="6 7">
    <name type="scientific">Ramalina farinacea</name>
    <dbReference type="NCBI Taxonomy" id="258253"/>
    <lineage>
        <taxon>Eukaryota</taxon>
        <taxon>Fungi</taxon>
        <taxon>Dikarya</taxon>
        <taxon>Ascomycota</taxon>
        <taxon>Pezizomycotina</taxon>
        <taxon>Lecanoromycetes</taxon>
        <taxon>OSLEUM clade</taxon>
        <taxon>Lecanoromycetidae</taxon>
        <taxon>Lecanorales</taxon>
        <taxon>Lecanorineae</taxon>
        <taxon>Ramalinaceae</taxon>
        <taxon>Ramalina</taxon>
    </lineage>
</organism>
<dbReference type="PROSITE" id="PS50089">
    <property type="entry name" value="ZF_RING_2"/>
    <property type="match status" value="1"/>
</dbReference>
<reference evidence="6" key="1">
    <citation type="journal article" date="2023" name="Genome Biol. Evol.">
        <title>First Whole Genome Sequence and Flow Cytometry Genome Size Data for the Lichen-Forming Fungus Ramalina farinacea (Ascomycota).</title>
        <authorList>
            <person name="Llewellyn T."/>
            <person name="Mian S."/>
            <person name="Hill R."/>
            <person name="Leitch I.J."/>
            <person name="Gaya E."/>
        </authorList>
    </citation>
    <scope>NUCLEOTIDE SEQUENCE</scope>
    <source>
        <strain evidence="6">LIQ254RAFAR</strain>
    </source>
</reference>
<keyword evidence="2 4" id="KW-0863">Zinc-finger</keyword>
<accession>A0AA43QI80</accession>
<dbReference type="CDD" id="cd16448">
    <property type="entry name" value="RING-H2"/>
    <property type="match status" value="1"/>
</dbReference>
<dbReference type="InterPro" id="IPR013083">
    <property type="entry name" value="Znf_RING/FYVE/PHD"/>
</dbReference>
<sequence length="324" mass="36604">MSTAVAVQGLKAALIVRDNHDHTTIQAKEPNFLHALEAWDRLCVFEDLAGLQGDEHVNSNDRELLMIREWEYPLHKPQPPPALAYLESLPRIAWATVPEDKDECGICQSKYSDTVTPRRLVCKHLFCSHCIQQWLSPAQAARNSCPACRKVQFSEIPPPDSLETLEVVCDMQDYMVDAGEVPANSTSVLCNKTDLLTCYVEMAAFALNGEVKHMKDKGCNKPMASLSIKKKLKYQELFLRQAMIYFLKMECAKRKPLGGEDFVQRLARNQSEMGRLAKLMESLTAAWRYQGAIESCLEQHDLDDLMLQAFNNILKDSDHGEDSA</sequence>
<evidence type="ECO:0000256" key="2">
    <source>
        <dbReference type="ARBA" id="ARBA00022771"/>
    </source>
</evidence>
<evidence type="ECO:0000256" key="4">
    <source>
        <dbReference type="PROSITE-ProRule" id="PRU00175"/>
    </source>
</evidence>
<gene>
    <name evidence="6" type="ORF">OHK93_006262</name>
</gene>